<dbReference type="Pfam" id="PF12973">
    <property type="entry name" value="Cupin_7"/>
    <property type="match status" value="1"/>
</dbReference>
<comment type="caution">
    <text evidence="2">The sequence shown here is derived from an EMBL/GenBank/DDBJ whole genome shotgun (WGS) entry which is preliminary data.</text>
</comment>
<dbReference type="RefSeq" id="WP_309263691.1">
    <property type="nucleotide sequence ID" value="NZ_JARUHG010000006.1"/>
</dbReference>
<organism evidence="2 3">
    <name type="scientific">Lysobacter arvi</name>
    <dbReference type="NCBI Taxonomy" id="3038776"/>
    <lineage>
        <taxon>Bacteria</taxon>
        <taxon>Pseudomonadati</taxon>
        <taxon>Pseudomonadota</taxon>
        <taxon>Gammaproteobacteria</taxon>
        <taxon>Lysobacterales</taxon>
        <taxon>Lysobacteraceae</taxon>
        <taxon>Lysobacter</taxon>
    </lineage>
</organism>
<reference evidence="2 3" key="1">
    <citation type="submission" date="2023-04" db="EMBL/GenBank/DDBJ databases">
        <title>Lysobacter sp. strain UC isolated from soil sample.</title>
        <authorList>
            <person name="Choksket S."/>
            <person name="Harshvardhan F."/>
            <person name="Rana R."/>
            <person name="Patil P.B."/>
            <person name="Korpole S."/>
        </authorList>
    </citation>
    <scope>NUCLEOTIDE SEQUENCE [LARGE SCALE GENOMIC DNA]</scope>
    <source>
        <strain evidence="2 3">UC</strain>
    </source>
</reference>
<feature type="domain" description="ChrR-like cupin" evidence="1">
    <location>
        <begin position="17"/>
        <end position="118"/>
    </location>
</feature>
<dbReference type="EMBL" id="JARUHG010000006">
    <property type="protein sequence ID" value="MDR0184577.1"/>
    <property type="molecule type" value="Genomic_DNA"/>
</dbReference>
<dbReference type="InterPro" id="IPR011051">
    <property type="entry name" value="RmlC_Cupin_sf"/>
</dbReference>
<proteinExistence type="predicted"/>
<dbReference type="InterPro" id="IPR014710">
    <property type="entry name" value="RmlC-like_jellyroll"/>
</dbReference>
<evidence type="ECO:0000313" key="2">
    <source>
        <dbReference type="EMBL" id="MDR0184577.1"/>
    </source>
</evidence>
<dbReference type="Gene3D" id="2.60.120.10">
    <property type="entry name" value="Jelly Rolls"/>
    <property type="match status" value="1"/>
</dbReference>
<gene>
    <name evidence="2" type="ORF">P8609_16555</name>
</gene>
<sequence length="156" mass="17124">MNASSRTPLPDFLPARVAAAGDTPWIPVSAEKSWKPLRFLPDGRGFVELLRMTPGAVMPLHRHTGEIHAYNLTGSRTLCTGEVVGPGDYVYEPPGNTDWWKVTGTEEMVALVVVMGAVEFVDAAGNVKSRADAHSQWESYLDHCRRHGWPVLDLTG</sequence>
<evidence type="ECO:0000259" key="1">
    <source>
        <dbReference type="Pfam" id="PF12973"/>
    </source>
</evidence>
<protein>
    <submittedName>
        <fullName evidence="2">Cupin domain-containing protein</fullName>
    </submittedName>
</protein>
<evidence type="ECO:0000313" key="3">
    <source>
        <dbReference type="Proteomes" id="UP001233535"/>
    </source>
</evidence>
<accession>A0ABU1CI08</accession>
<dbReference type="Proteomes" id="UP001233535">
    <property type="component" value="Unassembled WGS sequence"/>
</dbReference>
<name>A0ABU1CI08_9GAMM</name>
<keyword evidence="3" id="KW-1185">Reference proteome</keyword>
<dbReference type="SUPFAM" id="SSF51182">
    <property type="entry name" value="RmlC-like cupins"/>
    <property type="match status" value="1"/>
</dbReference>
<dbReference type="InterPro" id="IPR025979">
    <property type="entry name" value="ChrR-like_cupin_dom"/>
</dbReference>